<feature type="domain" description="AMP-dependent synthetase/ligase" evidence="3">
    <location>
        <begin position="49"/>
        <end position="415"/>
    </location>
</feature>
<keyword evidence="2 5" id="KW-0436">Ligase</keyword>
<evidence type="ECO:0000256" key="2">
    <source>
        <dbReference type="ARBA" id="ARBA00022598"/>
    </source>
</evidence>
<evidence type="ECO:0000313" key="6">
    <source>
        <dbReference type="Proteomes" id="UP000630371"/>
    </source>
</evidence>
<reference evidence="5" key="1">
    <citation type="submission" date="2018-08" db="EMBL/GenBank/DDBJ databases">
        <authorList>
            <consortium name="GenomeTrakr network: Whole genome sequencing for foodborne pathogen traceback"/>
        </authorList>
    </citation>
    <scope>NUCLEOTIDE SEQUENCE</scope>
    <source>
        <strain evidence="5">NC_STEC178</strain>
    </source>
</reference>
<dbReference type="Proteomes" id="UP000630371">
    <property type="component" value="Unassembled WGS sequence"/>
</dbReference>
<proteinExistence type="inferred from homology"/>
<dbReference type="InterPro" id="IPR000873">
    <property type="entry name" value="AMP-dep_synth/lig_dom"/>
</dbReference>
<dbReference type="Pfam" id="PF13193">
    <property type="entry name" value="AMP-binding_C"/>
    <property type="match status" value="1"/>
</dbReference>
<dbReference type="SUPFAM" id="SSF56801">
    <property type="entry name" value="Acetyl-CoA synthetase-like"/>
    <property type="match status" value="1"/>
</dbReference>
<dbReference type="FunFam" id="3.30.300.30:FF:000026">
    <property type="entry name" value="Short-chain-fatty-acid--CoA ligase"/>
    <property type="match status" value="1"/>
</dbReference>
<comment type="caution">
    <text evidence="5">The sequence shown here is derived from an EMBL/GenBank/DDBJ whole genome shotgun (WGS) entry which is preliminary data.</text>
</comment>
<evidence type="ECO:0000259" key="3">
    <source>
        <dbReference type="Pfam" id="PF00501"/>
    </source>
</evidence>
<dbReference type="PANTHER" id="PTHR43201">
    <property type="entry name" value="ACYL-COA SYNTHETASE"/>
    <property type="match status" value="1"/>
</dbReference>
<organism evidence="5 6">
    <name type="scientific">Escherichia coli</name>
    <dbReference type="NCBI Taxonomy" id="562"/>
    <lineage>
        <taxon>Bacteria</taxon>
        <taxon>Pseudomonadati</taxon>
        <taxon>Pseudomonadota</taxon>
        <taxon>Gammaproteobacteria</taxon>
        <taxon>Enterobacterales</taxon>
        <taxon>Enterobacteriaceae</taxon>
        <taxon>Escherichia</taxon>
    </lineage>
</organism>
<evidence type="ECO:0000259" key="4">
    <source>
        <dbReference type="Pfam" id="PF13193"/>
    </source>
</evidence>
<dbReference type="InterPro" id="IPR042099">
    <property type="entry name" value="ANL_N_sf"/>
</dbReference>
<accession>A0A826JPN0</accession>
<evidence type="ECO:0000256" key="1">
    <source>
        <dbReference type="ARBA" id="ARBA00006432"/>
    </source>
</evidence>
<dbReference type="CDD" id="cd05903">
    <property type="entry name" value="CHC_CoA_lg"/>
    <property type="match status" value="1"/>
</dbReference>
<feature type="domain" description="AMP-binding enzyme C-terminal" evidence="4">
    <location>
        <begin position="466"/>
        <end position="543"/>
    </location>
</feature>
<dbReference type="EMBL" id="AAVQAW010000001">
    <property type="protein sequence ID" value="EGD0646695.1"/>
    <property type="molecule type" value="Genomic_DNA"/>
</dbReference>
<gene>
    <name evidence="5" type="primary">fadK</name>
    <name evidence="5" type="ORF">B6R31_000313</name>
</gene>
<sequence length="566" mass="62685">MHPTGPHLGPDVLSRESKMKVTLTFNEQRRAAYRQQGLWGDASLADYWQQTARAMPDKIAVVDNHGASYTYSALDHAASCLANWMLAKGIESGDRIAFQLPGWCEFTVIYLACLKIGAVSVPLLPSWREAELVWVLNKCQAKMFFAPTLFKQTRPVDLILPLQNQLPQLQQIVGVDKLAPATSALSLSQIIADNTPLTTAITVHGDELAAVLFTSGTEGLPKGVMLTHNNILASERAYCARLNLTWQDVFMMPAPLGHATGFLHGVTAPFLIGARSVLLDIFTPDACLALLEQQRCTCMLGATPFVYDLLNLLEKQPADLSALRFFLCGGTTIPKKVARECQQRGIKLLSVYGSTESSPHAVVNLDDPLSRFMHTDGYAAAGVEIKVVDDARKTLPPGCEGEEASRGPNVFMGYFDEPELTARALDEEGWYYSGDLCRMDEAGYIKITGRKKDIIVRGGENISSREVEDILLQHPKIHDACVIAMPDERLGERSCAYVVLKAPHHSLSLEEVVAFFSRKRVAKYKYPEHIVVIEKLPRTASGKIQKFLLRKDIMRRLTQDACEEIE</sequence>
<dbReference type="PANTHER" id="PTHR43201:SF5">
    <property type="entry name" value="MEDIUM-CHAIN ACYL-COA LIGASE ACSF2, MITOCHONDRIAL"/>
    <property type="match status" value="1"/>
</dbReference>
<dbReference type="Pfam" id="PF00501">
    <property type="entry name" value="AMP-binding"/>
    <property type="match status" value="1"/>
</dbReference>
<protein>
    <submittedName>
        <fullName evidence="5">Medium-chain fatty-acid--CoA ligase</fullName>
    </submittedName>
</protein>
<dbReference type="InterPro" id="IPR020845">
    <property type="entry name" value="AMP-binding_CS"/>
</dbReference>
<dbReference type="AlphaFoldDB" id="A0A826JPN0"/>
<evidence type="ECO:0000313" key="5">
    <source>
        <dbReference type="EMBL" id="EGD0646695.1"/>
    </source>
</evidence>
<dbReference type="Gene3D" id="3.40.50.12780">
    <property type="entry name" value="N-terminal domain of ligase-like"/>
    <property type="match status" value="1"/>
</dbReference>
<dbReference type="Gene3D" id="3.30.300.30">
    <property type="match status" value="1"/>
</dbReference>
<dbReference type="NCBIfam" id="NF004758">
    <property type="entry name" value="PRK06087.1"/>
    <property type="match status" value="1"/>
</dbReference>
<dbReference type="InterPro" id="IPR045851">
    <property type="entry name" value="AMP-bd_C_sf"/>
</dbReference>
<dbReference type="GO" id="GO:0031956">
    <property type="term" value="F:medium-chain fatty acid-CoA ligase activity"/>
    <property type="evidence" value="ECO:0007669"/>
    <property type="project" value="TreeGrafter"/>
</dbReference>
<name>A0A826JPN0_ECOLX</name>
<dbReference type="PROSITE" id="PS00455">
    <property type="entry name" value="AMP_BINDING"/>
    <property type="match status" value="1"/>
</dbReference>
<dbReference type="InterPro" id="IPR025110">
    <property type="entry name" value="AMP-bd_C"/>
</dbReference>
<dbReference type="GO" id="GO:0006631">
    <property type="term" value="P:fatty acid metabolic process"/>
    <property type="evidence" value="ECO:0007669"/>
    <property type="project" value="TreeGrafter"/>
</dbReference>
<comment type="similarity">
    <text evidence="1">Belongs to the ATP-dependent AMP-binding enzyme family.</text>
</comment>
<dbReference type="FunFam" id="3.40.50.12780:FF:000044">
    <property type="entry name" value="Short-chain-fatty-acid--CoA ligase"/>
    <property type="match status" value="1"/>
</dbReference>